<comment type="caution">
    <text evidence="2">The sequence shown here is derived from an EMBL/GenBank/DDBJ whole genome shotgun (WGS) entry which is preliminary data.</text>
</comment>
<dbReference type="EMBL" id="CAJZBQ010000051">
    <property type="protein sequence ID" value="CAG9330299.1"/>
    <property type="molecule type" value="Genomic_DNA"/>
</dbReference>
<protein>
    <submittedName>
        <fullName evidence="2">Uncharacterized protein</fullName>
    </submittedName>
</protein>
<gene>
    <name evidence="2" type="ORF">BSTOLATCC_MIC50898</name>
</gene>
<evidence type="ECO:0000313" key="3">
    <source>
        <dbReference type="Proteomes" id="UP001162131"/>
    </source>
</evidence>
<evidence type="ECO:0000256" key="1">
    <source>
        <dbReference type="SAM" id="MobiDB-lite"/>
    </source>
</evidence>
<evidence type="ECO:0000313" key="2">
    <source>
        <dbReference type="EMBL" id="CAG9330299.1"/>
    </source>
</evidence>
<keyword evidence="3" id="KW-1185">Reference proteome</keyword>
<organism evidence="2 3">
    <name type="scientific">Blepharisma stoltei</name>
    <dbReference type="NCBI Taxonomy" id="1481888"/>
    <lineage>
        <taxon>Eukaryota</taxon>
        <taxon>Sar</taxon>
        <taxon>Alveolata</taxon>
        <taxon>Ciliophora</taxon>
        <taxon>Postciliodesmatophora</taxon>
        <taxon>Heterotrichea</taxon>
        <taxon>Heterotrichida</taxon>
        <taxon>Blepharismidae</taxon>
        <taxon>Blepharisma</taxon>
    </lineage>
</organism>
<reference evidence="2" key="1">
    <citation type="submission" date="2021-09" db="EMBL/GenBank/DDBJ databases">
        <authorList>
            <consortium name="AG Swart"/>
            <person name="Singh M."/>
            <person name="Singh A."/>
            <person name="Seah K."/>
            <person name="Emmerich C."/>
        </authorList>
    </citation>
    <scope>NUCLEOTIDE SEQUENCE</scope>
    <source>
        <strain evidence="2">ATCC30299</strain>
    </source>
</reference>
<sequence length="157" mass="18264">MMLKKEIAPKIKTSKTPSPISKIVTTSPSPPPIEKLKPKKQPYKKKRSKSSMDFRNKNKSKHSWAEDLVKIDKEELKLKRTIKQLNNKCKMIIEKTKHHTPPPLSSTIIDKKQDLLDKSILNISRTIRNLSNKCKLKFDKLSHIIKSPKHNIVRLRK</sequence>
<feature type="compositionally biased region" description="Polar residues" evidence="1">
    <location>
        <begin position="14"/>
        <end position="27"/>
    </location>
</feature>
<proteinExistence type="predicted"/>
<dbReference type="AlphaFoldDB" id="A0AAU9JX28"/>
<accession>A0AAU9JX28</accession>
<feature type="compositionally biased region" description="Basic residues" evidence="1">
    <location>
        <begin position="37"/>
        <end position="49"/>
    </location>
</feature>
<name>A0AAU9JX28_9CILI</name>
<feature type="region of interest" description="Disordered" evidence="1">
    <location>
        <begin position="1"/>
        <end position="59"/>
    </location>
</feature>
<dbReference type="Proteomes" id="UP001162131">
    <property type="component" value="Unassembled WGS sequence"/>
</dbReference>